<reference evidence="2" key="1">
    <citation type="submission" date="2017-09" db="EMBL/GenBank/DDBJ databases">
        <authorList>
            <person name="Varghese N."/>
            <person name="Submissions S."/>
        </authorList>
    </citation>
    <scope>NUCLEOTIDE SEQUENCE [LARGE SCALE GENOMIC DNA]</scope>
    <source>
        <strain evidence="2">DSM 25885</strain>
    </source>
</reference>
<dbReference type="Proteomes" id="UP000219048">
    <property type="component" value="Unassembled WGS sequence"/>
</dbReference>
<evidence type="ECO:0000313" key="1">
    <source>
        <dbReference type="EMBL" id="SNZ00543.1"/>
    </source>
</evidence>
<keyword evidence="2" id="KW-1185">Reference proteome</keyword>
<dbReference type="EMBL" id="OBEH01000003">
    <property type="protein sequence ID" value="SNZ00543.1"/>
    <property type="molecule type" value="Genomic_DNA"/>
</dbReference>
<name>A0A285MV19_9FLAO</name>
<evidence type="ECO:0000313" key="2">
    <source>
        <dbReference type="Proteomes" id="UP000219048"/>
    </source>
</evidence>
<accession>A0A285MV19</accession>
<proteinExistence type="predicted"/>
<dbReference type="AlphaFoldDB" id="A0A285MV19"/>
<sequence length="88" mass="10394">MGHIRNQLCKSSRRIKINKNLIRDFNPIFDKYQPKRAFTLKAFFIPLKLIDFQIKSGAIEFSILKSDFLSLFCNYLTETYYANSNSTF</sequence>
<organism evidence="1 2">
    <name type="scientific">Flagellimonas pacifica</name>
    <dbReference type="NCBI Taxonomy" id="1247520"/>
    <lineage>
        <taxon>Bacteria</taxon>
        <taxon>Pseudomonadati</taxon>
        <taxon>Bacteroidota</taxon>
        <taxon>Flavobacteriia</taxon>
        <taxon>Flavobacteriales</taxon>
        <taxon>Flavobacteriaceae</taxon>
        <taxon>Flagellimonas</taxon>
    </lineage>
</organism>
<gene>
    <name evidence="1" type="ORF">SAMN06265377_2367</name>
</gene>
<protein>
    <submittedName>
        <fullName evidence="1">Uncharacterized protein</fullName>
    </submittedName>
</protein>